<dbReference type="PANTHER" id="PTHR14725:SF0">
    <property type="entry name" value="RIBOSOME-BINDING FACTOR A, MITOCHONDRIAL-RELATED"/>
    <property type="match status" value="1"/>
</dbReference>
<name>A0A2B4S4J2_STYPI</name>
<proteinExistence type="predicted"/>
<dbReference type="PANTHER" id="PTHR14725">
    <property type="entry name" value="RIBOSOME-BINDING FACTOR A, MITOCHONDRIAL-RELATED"/>
    <property type="match status" value="1"/>
</dbReference>
<dbReference type="AlphaFoldDB" id="A0A2B4S4J2"/>
<evidence type="ECO:0000313" key="5">
    <source>
        <dbReference type="Proteomes" id="UP000225706"/>
    </source>
</evidence>
<dbReference type="InterPro" id="IPR015946">
    <property type="entry name" value="KH_dom-like_a/b"/>
</dbReference>
<feature type="signal peptide" evidence="3">
    <location>
        <begin position="1"/>
        <end position="19"/>
    </location>
</feature>
<reference evidence="5" key="1">
    <citation type="journal article" date="2017" name="bioRxiv">
        <title>Comparative analysis of the genomes of Stylophora pistillata and Acropora digitifera provides evidence for extensive differences between species of corals.</title>
        <authorList>
            <person name="Voolstra C.R."/>
            <person name="Li Y."/>
            <person name="Liew Y.J."/>
            <person name="Baumgarten S."/>
            <person name="Zoccola D."/>
            <person name="Flot J.-F."/>
            <person name="Tambutte S."/>
            <person name="Allemand D."/>
            <person name="Aranda M."/>
        </authorList>
    </citation>
    <scope>NUCLEOTIDE SEQUENCE [LARGE SCALE GENOMIC DNA]</scope>
</reference>
<dbReference type="STRING" id="50429.A0A2B4S4J2"/>
<dbReference type="Gene3D" id="3.30.300.20">
    <property type="match status" value="1"/>
</dbReference>
<dbReference type="InterPro" id="IPR023799">
    <property type="entry name" value="RbfA_dom_sf"/>
</dbReference>
<dbReference type="GO" id="GO:0006364">
    <property type="term" value="P:rRNA processing"/>
    <property type="evidence" value="ECO:0007669"/>
    <property type="project" value="InterPro"/>
</dbReference>
<evidence type="ECO:0000313" key="4">
    <source>
        <dbReference type="EMBL" id="PFX23710.1"/>
    </source>
</evidence>
<protein>
    <submittedName>
        <fullName evidence="4">Ribosome-binding factor A</fullName>
    </submittedName>
</protein>
<dbReference type="Proteomes" id="UP000225706">
    <property type="component" value="Unassembled WGS sequence"/>
</dbReference>
<dbReference type="SUPFAM" id="SSF89919">
    <property type="entry name" value="Ribosome-binding factor A, RbfA"/>
    <property type="match status" value="1"/>
</dbReference>
<feature type="chain" id="PRO_5012925307" evidence="3">
    <location>
        <begin position="20"/>
        <end position="225"/>
    </location>
</feature>
<feature type="region of interest" description="Disordered" evidence="2">
    <location>
        <begin position="49"/>
        <end position="72"/>
    </location>
</feature>
<dbReference type="OrthoDB" id="418445at2759"/>
<sequence>MRCFWRSRLLFNFAIFTCPRIFLKNFENQFIPQRIFSALSTPKYKDKFSIGSRKRKPKKNSGQGRKPSPPWKHYDVFELDPLEGDDAPDIPDTVRQHVLSDILLGVIQDVLNGPELEPALRPVLGDFHVEITQVKMTPNLRVASIFWKVADELQGSEQSVQMLLNENRDHIRRLLPAYSTLSHFPQMSFIKDRKDEYERTVEHLIQEAKQADSIVKDPSKISEEV</sequence>
<gene>
    <name evidence="4" type="primary">rbfA</name>
    <name evidence="4" type="ORF">AWC38_SpisGene11743</name>
</gene>
<feature type="coiled-coil region" evidence="1">
    <location>
        <begin position="187"/>
        <end position="214"/>
    </location>
</feature>
<evidence type="ECO:0000256" key="1">
    <source>
        <dbReference type="SAM" id="Coils"/>
    </source>
</evidence>
<keyword evidence="1" id="KW-0175">Coiled coil</keyword>
<dbReference type="EMBL" id="LSMT01000199">
    <property type="protein sequence ID" value="PFX23710.1"/>
    <property type="molecule type" value="Genomic_DNA"/>
</dbReference>
<dbReference type="Pfam" id="PF02033">
    <property type="entry name" value="RBFA"/>
    <property type="match status" value="1"/>
</dbReference>
<dbReference type="InterPro" id="IPR039212">
    <property type="entry name" value="RBFA_mitochondrial"/>
</dbReference>
<dbReference type="InterPro" id="IPR000238">
    <property type="entry name" value="RbfA"/>
</dbReference>
<organism evidence="4 5">
    <name type="scientific">Stylophora pistillata</name>
    <name type="common">Smooth cauliflower coral</name>
    <dbReference type="NCBI Taxonomy" id="50429"/>
    <lineage>
        <taxon>Eukaryota</taxon>
        <taxon>Metazoa</taxon>
        <taxon>Cnidaria</taxon>
        <taxon>Anthozoa</taxon>
        <taxon>Hexacorallia</taxon>
        <taxon>Scleractinia</taxon>
        <taxon>Astrocoeniina</taxon>
        <taxon>Pocilloporidae</taxon>
        <taxon>Stylophora</taxon>
    </lineage>
</organism>
<accession>A0A2B4S4J2</accession>
<evidence type="ECO:0000256" key="2">
    <source>
        <dbReference type="SAM" id="MobiDB-lite"/>
    </source>
</evidence>
<keyword evidence="3" id="KW-0732">Signal</keyword>
<evidence type="ECO:0000256" key="3">
    <source>
        <dbReference type="SAM" id="SignalP"/>
    </source>
</evidence>
<keyword evidence="5" id="KW-1185">Reference proteome</keyword>
<comment type="caution">
    <text evidence="4">The sequence shown here is derived from an EMBL/GenBank/DDBJ whole genome shotgun (WGS) entry which is preliminary data.</text>
</comment>